<evidence type="ECO:0000313" key="3">
    <source>
        <dbReference type="Proteomes" id="UP000553776"/>
    </source>
</evidence>
<dbReference type="RefSeq" id="WP_185134507.1">
    <property type="nucleotide sequence ID" value="NZ_BORM01000008.1"/>
</dbReference>
<evidence type="ECO:0000256" key="1">
    <source>
        <dbReference type="SAM" id="Phobius"/>
    </source>
</evidence>
<protein>
    <submittedName>
        <fullName evidence="2">DUF817 domain-containing protein</fullName>
    </submittedName>
</protein>
<organism evidence="2 3">
    <name type="scientific">Cohnella xylanilytica</name>
    <dbReference type="NCBI Taxonomy" id="557555"/>
    <lineage>
        <taxon>Bacteria</taxon>
        <taxon>Bacillati</taxon>
        <taxon>Bacillota</taxon>
        <taxon>Bacilli</taxon>
        <taxon>Bacillales</taxon>
        <taxon>Paenibacillaceae</taxon>
        <taxon>Cohnella</taxon>
    </lineage>
</organism>
<feature type="transmembrane region" description="Helical" evidence="1">
    <location>
        <begin position="230"/>
        <end position="247"/>
    </location>
</feature>
<gene>
    <name evidence="2" type="ORF">H7B90_03605</name>
</gene>
<proteinExistence type="predicted"/>
<feature type="transmembrane region" description="Helical" evidence="1">
    <location>
        <begin position="12"/>
        <end position="31"/>
    </location>
</feature>
<feature type="transmembrane region" description="Helical" evidence="1">
    <location>
        <begin position="161"/>
        <end position="178"/>
    </location>
</feature>
<keyword evidence="3" id="KW-1185">Reference proteome</keyword>
<keyword evidence="1" id="KW-0812">Transmembrane</keyword>
<reference evidence="2 3" key="1">
    <citation type="submission" date="2020-08" db="EMBL/GenBank/DDBJ databases">
        <title>Cohnella phylogeny.</title>
        <authorList>
            <person name="Dunlap C."/>
        </authorList>
    </citation>
    <scope>NUCLEOTIDE SEQUENCE [LARGE SCALE GENOMIC DNA]</scope>
    <source>
        <strain evidence="2 3">DSM 25239</strain>
    </source>
</reference>
<dbReference type="Pfam" id="PF05675">
    <property type="entry name" value="DUF817"/>
    <property type="match status" value="1"/>
</dbReference>
<dbReference type="AlphaFoldDB" id="A0A841TX06"/>
<evidence type="ECO:0000313" key="2">
    <source>
        <dbReference type="EMBL" id="MBB6690481.1"/>
    </source>
</evidence>
<dbReference type="PIRSF" id="PIRSF009141">
    <property type="entry name" value="UCP009141"/>
    <property type="match status" value="1"/>
</dbReference>
<keyword evidence="1" id="KW-1133">Transmembrane helix</keyword>
<dbReference type="Proteomes" id="UP000553776">
    <property type="component" value="Unassembled WGS sequence"/>
</dbReference>
<sequence length="278" mass="31730">MGKAIRRLIEFGWTQALCCLFPVAIFAAMAATKAVSIPFVPRYDLILLICIAVQAGMILFKLETADELKVITLFHVIGLGLELFKVHAGSWSYPEEAWTKVGGVPLYSGFMYASVASYICQAWRRFDLRFERWPNPYATTGIAVVIYANFFTHHYIPDLRWPIMAALLVVFLKSWVAFRVGGRVYRMPLLVSFVLIGFFIWVAENISTYLGAWQYPNQEVRWNLVHWGKISSWFLLVIISIIIVVQLKDLKYRLLPRAWARRGAAGGETAKRSDTVPE</sequence>
<feature type="transmembrane region" description="Helical" evidence="1">
    <location>
        <begin position="67"/>
        <end position="84"/>
    </location>
</feature>
<feature type="transmembrane region" description="Helical" evidence="1">
    <location>
        <begin position="190"/>
        <end position="210"/>
    </location>
</feature>
<feature type="transmembrane region" description="Helical" evidence="1">
    <location>
        <begin position="135"/>
        <end position="155"/>
    </location>
</feature>
<name>A0A841TX06_9BACL</name>
<keyword evidence="1" id="KW-0472">Membrane</keyword>
<feature type="transmembrane region" description="Helical" evidence="1">
    <location>
        <begin position="43"/>
        <end position="60"/>
    </location>
</feature>
<accession>A0A841TX06</accession>
<comment type="caution">
    <text evidence="2">The sequence shown here is derived from an EMBL/GenBank/DDBJ whole genome shotgun (WGS) entry which is preliminary data.</text>
</comment>
<feature type="transmembrane region" description="Helical" evidence="1">
    <location>
        <begin position="104"/>
        <end position="123"/>
    </location>
</feature>
<dbReference type="EMBL" id="JACJVR010000011">
    <property type="protein sequence ID" value="MBB6690481.1"/>
    <property type="molecule type" value="Genomic_DNA"/>
</dbReference>
<dbReference type="InterPro" id="IPR008535">
    <property type="entry name" value="DUF817"/>
</dbReference>